<feature type="region of interest" description="Disordered" evidence="1">
    <location>
        <begin position="1"/>
        <end position="27"/>
    </location>
</feature>
<reference evidence="3" key="1">
    <citation type="journal article" date="2018" name="Nat. Microbiol.">
        <title>Leveraging single-cell genomics to expand the fungal tree of life.</title>
        <authorList>
            <person name="Ahrendt S.R."/>
            <person name="Quandt C.A."/>
            <person name="Ciobanu D."/>
            <person name="Clum A."/>
            <person name="Salamov A."/>
            <person name="Andreopoulos B."/>
            <person name="Cheng J.F."/>
            <person name="Woyke T."/>
            <person name="Pelin A."/>
            <person name="Henrissat B."/>
            <person name="Reynolds N.K."/>
            <person name="Benny G.L."/>
            <person name="Smith M.E."/>
            <person name="James T.Y."/>
            <person name="Grigoriev I.V."/>
        </authorList>
    </citation>
    <scope>NUCLEOTIDE SEQUENCE [LARGE SCALE GENOMIC DNA]</scope>
</reference>
<organism evidence="2 3">
    <name type="scientific">Blyttiomyces helicus</name>
    <dbReference type="NCBI Taxonomy" id="388810"/>
    <lineage>
        <taxon>Eukaryota</taxon>
        <taxon>Fungi</taxon>
        <taxon>Fungi incertae sedis</taxon>
        <taxon>Chytridiomycota</taxon>
        <taxon>Chytridiomycota incertae sedis</taxon>
        <taxon>Chytridiomycetes</taxon>
        <taxon>Chytridiomycetes incertae sedis</taxon>
        <taxon>Blyttiomyces</taxon>
    </lineage>
</organism>
<dbReference type="EMBL" id="KZ999259">
    <property type="protein sequence ID" value="RKO85253.1"/>
    <property type="molecule type" value="Genomic_DNA"/>
</dbReference>
<gene>
    <name evidence="2" type="ORF">BDK51DRAFT_37694</name>
</gene>
<feature type="compositionally biased region" description="Polar residues" evidence="1">
    <location>
        <begin position="1"/>
        <end position="19"/>
    </location>
</feature>
<protein>
    <submittedName>
        <fullName evidence="2">Uncharacterized protein</fullName>
    </submittedName>
</protein>
<evidence type="ECO:0000256" key="1">
    <source>
        <dbReference type="SAM" id="MobiDB-lite"/>
    </source>
</evidence>
<feature type="compositionally biased region" description="Basic and acidic residues" evidence="1">
    <location>
        <begin position="70"/>
        <end position="89"/>
    </location>
</feature>
<name>A0A4P9W246_9FUNG</name>
<feature type="region of interest" description="Disordered" evidence="1">
    <location>
        <begin position="69"/>
        <end position="168"/>
    </location>
</feature>
<accession>A0A4P9W246</accession>
<proteinExistence type="predicted"/>
<feature type="region of interest" description="Disordered" evidence="1">
    <location>
        <begin position="209"/>
        <end position="267"/>
    </location>
</feature>
<sequence length="267" mass="28341">MNIITAGQPNSSGGTLRSPPTSPNCAFHSARTTMGLYSFKDVGEPSTRDRNFAREVKAILLKSRSGPQIEDARIDAGKTEQREIHDADATRVPPPARGAVKKVVRPETGGLERACSGSGEDSHSEKSGVSAPRTNPIPATSTVVADSDSVSAVPPPKKLRNLAEGRAKAHALERKSTVFNPPDIFAIKKHAAGCDPLIGTSTTKEAEITHGDMKNGKGTKRATAESSMADFGIMKEPKKTSDLTTGKPISGKRCSSVPSRSTRCRRK</sequence>
<evidence type="ECO:0000313" key="2">
    <source>
        <dbReference type="EMBL" id="RKO85253.1"/>
    </source>
</evidence>
<evidence type="ECO:0000313" key="3">
    <source>
        <dbReference type="Proteomes" id="UP000269721"/>
    </source>
</evidence>
<dbReference type="AlphaFoldDB" id="A0A4P9W246"/>
<feature type="compositionally biased region" description="Low complexity" evidence="1">
    <location>
        <begin position="139"/>
        <end position="152"/>
    </location>
</feature>
<keyword evidence="3" id="KW-1185">Reference proteome</keyword>
<dbReference type="Proteomes" id="UP000269721">
    <property type="component" value="Unassembled WGS sequence"/>
</dbReference>